<evidence type="ECO:0000313" key="1">
    <source>
        <dbReference type="EMBL" id="MBD2499856.1"/>
    </source>
</evidence>
<gene>
    <name evidence="1" type="ORF">H6G83_04350</name>
</gene>
<protein>
    <submittedName>
        <fullName evidence="1">Uncharacterized protein</fullName>
    </submittedName>
</protein>
<dbReference type="Proteomes" id="UP000661112">
    <property type="component" value="Unassembled WGS sequence"/>
</dbReference>
<reference evidence="1 2" key="1">
    <citation type="journal article" date="2020" name="ISME J.">
        <title>Comparative genomics reveals insights into cyanobacterial evolution and habitat adaptation.</title>
        <authorList>
            <person name="Chen M.Y."/>
            <person name="Teng W.K."/>
            <person name="Zhao L."/>
            <person name="Hu C.X."/>
            <person name="Zhou Y.K."/>
            <person name="Han B.P."/>
            <person name="Song L.R."/>
            <person name="Shu W.S."/>
        </authorList>
    </citation>
    <scope>NUCLEOTIDE SEQUENCE [LARGE SCALE GENOMIC DNA]</scope>
    <source>
        <strain evidence="1 2">FACHB-119</strain>
    </source>
</reference>
<organism evidence="1 2">
    <name type="scientific">Anabaena azotica FACHB-119</name>
    <dbReference type="NCBI Taxonomy" id="947527"/>
    <lineage>
        <taxon>Bacteria</taxon>
        <taxon>Bacillati</taxon>
        <taxon>Cyanobacteriota</taxon>
        <taxon>Cyanophyceae</taxon>
        <taxon>Nostocales</taxon>
        <taxon>Nostocaceae</taxon>
        <taxon>Anabaena</taxon>
        <taxon>Anabaena azotica</taxon>
    </lineage>
</organism>
<accession>A0ABR8D0D9</accession>
<comment type="caution">
    <text evidence="1">The sequence shown here is derived from an EMBL/GenBank/DDBJ whole genome shotgun (WGS) entry which is preliminary data.</text>
</comment>
<keyword evidence="2" id="KW-1185">Reference proteome</keyword>
<name>A0ABR8D0D9_9NOST</name>
<proteinExistence type="predicted"/>
<dbReference type="EMBL" id="JACJSG010000004">
    <property type="protein sequence ID" value="MBD2499856.1"/>
    <property type="molecule type" value="Genomic_DNA"/>
</dbReference>
<evidence type="ECO:0000313" key="2">
    <source>
        <dbReference type="Proteomes" id="UP000661112"/>
    </source>
</evidence>
<dbReference type="RefSeq" id="WP_190467502.1">
    <property type="nucleotide sequence ID" value="NZ_JACJSG010000004.1"/>
</dbReference>
<sequence>MTIQFKNTRYLPDGSQGRIETVSEWQVWSCKNKNWSEAPPVVSRNILLAGLHPRTEFCIGEIDKTETNPRSLDPFKPKGYEAAFFLDMASGSRNHGRFTLANKTTVGKKYYGEAAKDQWKRIIYGSILHTGCKKLVYLQMKYIVVDDEARDADANFLDDQVNNIHWESGDSHAKASKRLMQLLGLPADPDGDNNYVDEGRPLQFRAALWGQWIGKGTIAYNPKLDSFGADLVIPLSSLKGNKPALGNHEGKILMGLVFEAEERRAKPGWMLFQWFDFETLQKDKIISRLEEKCDRLSKAYNSITDLAEILRIDQSEAEAELEEGSDKLQSEAEYENTMIRIIQADKAGILLLHPYVVRRVKERMQAVWLNLAKAAGVRFYSLMAQPDESLAHYHIVLPDGRIKGRKVFCAPDLEEGDYIVFCNPMRHWGDCQLWENIHEGTYINSTGIMSAPRLLLLNLGRDTDGDFIQLIKSSAYPNMREAIANFDEPPATKKFPKMALTGNLQEIAINSMNDLTGVVASLLARARSGGCEQVVLNIPAGGEQKQDEEMRIIDFLSQQVQIAVDSLKSAYPNNTNGLDAVKKFLDEQGAESPWLKDFKDPACYRDRPCAVKPDALDTISRIVQTVNSKWKAPDLRLDSSPRTYEKVLFNDVGYAPEQLQIAIAHRDTYRAAMRKAIEWKEANDGSTRLIREVAEATKASKPNILETPKSDGTFYEPMSWVSAYWAVAHQAETGDAGLVFMIFADEIVEKLKNSKPEEAKVIVCYAVQHGSWSAPQKTPWKGQEVMVRAYIREVSGKQYLALEMKWEAAKTQIGWFHLGNIGENHRPYMLPGTTKTMKIYSTRFKDSKTTEVTLFDLSMTDEEIKEYLFFK</sequence>